<protein>
    <submittedName>
        <fullName evidence="1">Uncharacterized protein</fullName>
    </submittedName>
</protein>
<accession>A0ABR3QST7</accession>
<dbReference type="Proteomes" id="UP001521785">
    <property type="component" value="Unassembled WGS sequence"/>
</dbReference>
<reference evidence="1 2" key="1">
    <citation type="submission" date="2024-02" db="EMBL/GenBank/DDBJ databases">
        <title>De novo assembly and annotation of 12 fungi associated with fruit tree decline syndrome in Ontario, Canada.</title>
        <authorList>
            <person name="Sulman M."/>
            <person name="Ellouze W."/>
            <person name="Ilyukhin E."/>
        </authorList>
    </citation>
    <scope>NUCLEOTIDE SEQUENCE [LARGE SCALE GENOMIC DNA]</scope>
    <source>
        <strain evidence="1 2">M42-189</strain>
    </source>
</reference>
<sequence length="203" mass="23489">MAITQRNSTQSPLLRLPGEIRNLIYAYSTGQYNIYHTTTGSLIVGPVDPWDWRHAFVEFPSVTGLLSLTLVCRQTYLEARLHVFANNTFDTKNFFYFRHCADKLNKEQKNAITTITCDFDCLGTVGFNVFRLTGTIDHTEHFLVKPYLKVLPALTGLKRMVIKRSNMRLKDGSSMQFTELMEKYVINGVKRFFQNKELEIEFV</sequence>
<name>A0ABR3QST7_9PLEO</name>
<comment type="caution">
    <text evidence="1">The sequence shown here is derived from an EMBL/GenBank/DDBJ whole genome shotgun (WGS) entry which is preliminary data.</text>
</comment>
<dbReference type="PANTHER" id="PTHR38790">
    <property type="entry name" value="2EXR DOMAIN-CONTAINING PROTEIN-RELATED"/>
    <property type="match status" value="1"/>
</dbReference>
<proteinExistence type="predicted"/>
<dbReference type="PANTHER" id="PTHR38790:SF4">
    <property type="entry name" value="2EXR DOMAIN-CONTAINING PROTEIN"/>
    <property type="match status" value="1"/>
</dbReference>
<gene>
    <name evidence="1" type="ORF">SLS60_009899</name>
</gene>
<evidence type="ECO:0000313" key="2">
    <source>
        <dbReference type="Proteomes" id="UP001521785"/>
    </source>
</evidence>
<dbReference type="EMBL" id="JAKJXO020000016">
    <property type="protein sequence ID" value="KAL1595211.1"/>
    <property type="molecule type" value="Genomic_DNA"/>
</dbReference>
<organism evidence="1 2">
    <name type="scientific">Paraconiothyrium brasiliense</name>
    <dbReference type="NCBI Taxonomy" id="300254"/>
    <lineage>
        <taxon>Eukaryota</taxon>
        <taxon>Fungi</taxon>
        <taxon>Dikarya</taxon>
        <taxon>Ascomycota</taxon>
        <taxon>Pezizomycotina</taxon>
        <taxon>Dothideomycetes</taxon>
        <taxon>Pleosporomycetidae</taxon>
        <taxon>Pleosporales</taxon>
        <taxon>Massarineae</taxon>
        <taxon>Didymosphaeriaceae</taxon>
        <taxon>Paraconiothyrium</taxon>
    </lineage>
</organism>
<keyword evidence="2" id="KW-1185">Reference proteome</keyword>
<evidence type="ECO:0000313" key="1">
    <source>
        <dbReference type="EMBL" id="KAL1595211.1"/>
    </source>
</evidence>